<gene>
    <name evidence="8" type="ORF">UR35_C0002G0071</name>
</gene>
<dbReference type="PANTHER" id="PTHR30093:SF44">
    <property type="entry name" value="TYPE II SECRETION SYSTEM CORE PROTEIN G"/>
    <property type="match status" value="1"/>
</dbReference>
<dbReference type="InterPro" id="IPR045584">
    <property type="entry name" value="Pilin-like"/>
</dbReference>
<evidence type="ECO:0000256" key="3">
    <source>
        <dbReference type="ARBA" id="ARBA00022692"/>
    </source>
</evidence>
<dbReference type="AlphaFoldDB" id="A0A0F9ZLY8"/>
<dbReference type="Pfam" id="PF07963">
    <property type="entry name" value="N_methyl"/>
    <property type="match status" value="1"/>
</dbReference>
<dbReference type="EMBL" id="LBOW01000002">
    <property type="protein sequence ID" value="KKP45238.1"/>
    <property type="molecule type" value="Genomic_DNA"/>
</dbReference>
<dbReference type="InterPro" id="IPR000983">
    <property type="entry name" value="Bac_GSPG_pilin"/>
</dbReference>
<dbReference type="PANTHER" id="PTHR30093">
    <property type="entry name" value="GENERAL SECRETION PATHWAY PROTEIN G"/>
    <property type="match status" value="1"/>
</dbReference>
<dbReference type="NCBIfam" id="TIGR02532">
    <property type="entry name" value="IV_pilin_GFxxxE"/>
    <property type="match status" value="1"/>
</dbReference>
<dbReference type="GO" id="GO:0015628">
    <property type="term" value="P:protein secretion by the type II secretion system"/>
    <property type="evidence" value="ECO:0007669"/>
    <property type="project" value="InterPro"/>
</dbReference>
<dbReference type="InterPro" id="IPR013545">
    <property type="entry name" value="T2SS_protein-GspG_C"/>
</dbReference>
<dbReference type="Pfam" id="PF08334">
    <property type="entry name" value="T2SSG"/>
    <property type="match status" value="1"/>
</dbReference>
<feature type="domain" description="Type II secretion system protein GspG C-terminal" evidence="7">
    <location>
        <begin position="34"/>
        <end position="114"/>
    </location>
</feature>
<feature type="transmembrane region" description="Helical" evidence="6">
    <location>
        <begin position="7"/>
        <end position="31"/>
    </location>
</feature>
<evidence type="ECO:0000256" key="4">
    <source>
        <dbReference type="ARBA" id="ARBA00022989"/>
    </source>
</evidence>
<keyword evidence="4 6" id="KW-1133">Transmembrane helix</keyword>
<keyword evidence="3 6" id="KW-0812">Transmembrane</keyword>
<evidence type="ECO:0000313" key="9">
    <source>
        <dbReference type="Proteomes" id="UP000034778"/>
    </source>
</evidence>
<dbReference type="SUPFAM" id="SSF54523">
    <property type="entry name" value="Pili subunits"/>
    <property type="match status" value="1"/>
</dbReference>
<evidence type="ECO:0000259" key="7">
    <source>
        <dbReference type="Pfam" id="PF08334"/>
    </source>
</evidence>
<dbReference type="PRINTS" id="PR00813">
    <property type="entry name" value="BCTERIALGSPG"/>
</dbReference>
<dbReference type="Gene3D" id="3.30.700.10">
    <property type="entry name" value="Glycoprotein, Type 4 Pilin"/>
    <property type="match status" value="1"/>
</dbReference>
<evidence type="ECO:0000256" key="2">
    <source>
        <dbReference type="ARBA" id="ARBA00022481"/>
    </source>
</evidence>
<comment type="subcellular location">
    <subcellularLocation>
        <location evidence="1">Membrane</location>
        <topology evidence="1">Single-pass membrane protein</topology>
    </subcellularLocation>
</comment>
<protein>
    <submittedName>
        <fullName evidence="8">Type II secretion system protein G</fullName>
    </submittedName>
</protein>
<reference evidence="8 9" key="1">
    <citation type="journal article" date="2015" name="Nature">
        <title>rRNA introns, odd ribosomes, and small enigmatic genomes across a large radiation of phyla.</title>
        <authorList>
            <person name="Brown C.T."/>
            <person name="Hug L.A."/>
            <person name="Thomas B.C."/>
            <person name="Sharon I."/>
            <person name="Castelle C.J."/>
            <person name="Singh A."/>
            <person name="Wilkins M.J."/>
            <person name="Williams K.H."/>
            <person name="Banfield J.F."/>
        </authorList>
    </citation>
    <scope>NUCLEOTIDE SEQUENCE [LARGE SCALE GENOMIC DNA]</scope>
</reference>
<dbReference type="InterPro" id="IPR012902">
    <property type="entry name" value="N_methyl_site"/>
</dbReference>
<comment type="caution">
    <text evidence="8">The sequence shown here is derived from an EMBL/GenBank/DDBJ whole genome shotgun (WGS) entry which is preliminary data.</text>
</comment>
<name>A0A0F9ZLY8_9BACT</name>
<evidence type="ECO:0000256" key="1">
    <source>
        <dbReference type="ARBA" id="ARBA00004167"/>
    </source>
</evidence>
<evidence type="ECO:0000256" key="5">
    <source>
        <dbReference type="ARBA" id="ARBA00023136"/>
    </source>
</evidence>
<proteinExistence type="predicted"/>
<evidence type="ECO:0000256" key="6">
    <source>
        <dbReference type="SAM" id="Phobius"/>
    </source>
</evidence>
<dbReference type="GO" id="GO:0015627">
    <property type="term" value="C:type II protein secretion system complex"/>
    <property type="evidence" value="ECO:0007669"/>
    <property type="project" value="InterPro"/>
</dbReference>
<dbReference type="GO" id="GO:0016020">
    <property type="term" value="C:membrane"/>
    <property type="evidence" value="ECO:0007669"/>
    <property type="project" value="UniProtKB-SubCell"/>
</dbReference>
<evidence type="ECO:0000313" key="8">
    <source>
        <dbReference type="EMBL" id="KKP45238.1"/>
    </source>
</evidence>
<keyword evidence="5 6" id="KW-0472">Membrane</keyword>
<organism evidence="8 9">
    <name type="scientific">Candidatus Woesebacteria bacterium GW2011_GWB1_33_22</name>
    <dbReference type="NCBI Taxonomy" id="1618566"/>
    <lineage>
        <taxon>Bacteria</taxon>
        <taxon>Candidatus Woeseibacteriota</taxon>
    </lineage>
</organism>
<accession>A0A0F9ZLY8</accession>
<dbReference type="STRING" id="1618566.UR35_C0002G0071"/>
<sequence length="143" mass="15100">MKKIYKAFTLIELLVVISIIGILIAISIFGLSGARESARDARRKSDLELIRSGLELYKADCNTYPGSITFGNSLIGSGTPTSCAVANTYISLIPADPVAGKNYVYQVSGSEYNLCASLEQGGTTINCGSSCGSLACNYKVTNP</sequence>
<keyword evidence="2" id="KW-0488">Methylation</keyword>
<dbReference type="Proteomes" id="UP000034778">
    <property type="component" value="Unassembled WGS sequence"/>
</dbReference>